<reference evidence="4" key="1">
    <citation type="submission" date="2020-07" db="EMBL/GenBank/DDBJ databases">
        <title>Huge and variable diversity of episymbiotic CPR bacteria and DPANN archaea in groundwater ecosystems.</title>
        <authorList>
            <person name="He C.Y."/>
            <person name="Keren R."/>
            <person name="Whittaker M."/>
            <person name="Farag I.F."/>
            <person name="Doudna J."/>
            <person name="Cate J.H.D."/>
            <person name="Banfield J.F."/>
        </authorList>
    </citation>
    <scope>NUCLEOTIDE SEQUENCE</scope>
    <source>
        <strain evidence="4">NC_groundwater_1664_Pr3_B-0.1um_52_9</strain>
    </source>
</reference>
<dbReference type="InterPro" id="IPR045304">
    <property type="entry name" value="LbH_SAT"/>
</dbReference>
<dbReference type="Proteomes" id="UP000807825">
    <property type="component" value="Unassembled WGS sequence"/>
</dbReference>
<comment type="caution">
    <text evidence="4">The sequence shown here is derived from an EMBL/GenBank/DDBJ whole genome shotgun (WGS) entry which is preliminary data.</text>
</comment>
<name>A0A9D6V360_9BACT</name>
<dbReference type="EMBL" id="JACRDE010000184">
    <property type="protein sequence ID" value="MBI5249146.1"/>
    <property type="molecule type" value="Genomic_DNA"/>
</dbReference>
<dbReference type="SUPFAM" id="SSF51161">
    <property type="entry name" value="Trimeric LpxA-like enzymes"/>
    <property type="match status" value="1"/>
</dbReference>
<accession>A0A9D6V360</accession>
<dbReference type="InterPro" id="IPR011004">
    <property type="entry name" value="Trimer_LpxA-like_sf"/>
</dbReference>
<dbReference type="InterPro" id="IPR053376">
    <property type="entry name" value="Serine_acetyltransferase"/>
</dbReference>
<evidence type="ECO:0000256" key="3">
    <source>
        <dbReference type="ARBA" id="ARBA00023315"/>
    </source>
</evidence>
<keyword evidence="1" id="KW-0028">Amino-acid biosynthesis</keyword>
<dbReference type="InterPro" id="IPR042122">
    <property type="entry name" value="Ser_AcTrfase_N_sf"/>
</dbReference>
<evidence type="ECO:0000313" key="4">
    <source>
        <dbReference type="EMBL" id="MBI5249146.1"/>
    </source>
</evidence>
<dbReference type="CDD" id="cd03354">
    <property type="entry name" value="LbH_SAT"/>
    <property type="match status" value="1"/>
</dbReference>
<evidence type="ECO:0000256" key="2">
    <source>
        <dbReference type="ARBA" id="ARBA00022679"/>
    </source>
</evidence>
<evidence type="ECO:0000256" key="1">
    <source>
        <dbReference type="ARBA" id="ARBA00022605"/>
    </source>
</evidence>
<gene>
    <name evidence="4" type="ORF">HY912_06600</name>
</gene>
<evidence type="ECO:0000313" key="5">
    <source>
        <dbReference type="Proteomes" id="UP000807825"/>
    </source>
</evidence>
<organism evidence="4 5">
    <name type="scientific">Desulfomonile tiedjei</name>
    <dbReference type="NCBI Taxonomy" id="2358"/>
    <lineage>
        <taxon>Bacteria</taxon>
        <taxon>Pseudomonadati</taxon>
        <taxon>Thermodesulfobacteriota</taxon>
        <taxon>Desulfomonilia</taxon>
        <taxon>Desulfomonilales</taxon>
        <taxon>Desulfomonilaceae</taxon>
        <taxon>Desulfomonile</taxon>
    </lineage>
</organism>
<keyword evidence="3" id="KW-0012">Acyltransferase</keyword>
<dbReference type="Gene3D" id="2.160.10.10">
    <property type="entry name" value="Hexapeptide repeat proteins"/>
    <property type="match status" value="1"/>
</dbReference>
<dbReference type="NCBIfam" id="NF041874">
    <property type="entry name" value="EPS_EpsC"/>
    <property type="match status" value="1"/>
</dbReference>
<dbReference type="GO" id="GO:0016746">
    <property type="term" value="F:acyltransferase activity"/>
    <property type="evidence" value="ECO:0007669"/>
    <property type="project" value="UniProtKB-KW"/>
</dbReference>
<keyword evidence="2" id="KW-0808">Transferase</keyword>
<dbReference type="Gene3D" id="1.10.3130.10">
    <property type="entry name" value="serine acetyltransferase, domain 1"/>
    <property type="match status" value="1"/>
</dbReference>
<sequence length="326" mass="36494">MSDSTHPALHENICEYKEDLLVPIQEDRLRSVVVEMARSCWEEATIDHVGAALIPSKDEIIKILEILQDVLFPGYFGRQELDHSTLDYHLGHEVVMLFELLSAQMSKSIRHECRRTDSLCVQCVNMGREEGLIFLEKLPNLRRILARDVRAHYDGDPAAKSLDEIVFSYPGLHAIFVYRVAHELFLRNIPLMPRIMTEHAHSRTGIDIHPGARIGSDFFIDHGTGVVIGETTDIGNRVRIYQGVTLGALSVPRGSEGGDTLRGKKRHPTIEDDVTIYAQATILGGKTVIGARCVIGGNVWLTSSVPPDTTVLIETPRHVFKGERYE</sequence>
<dbReference type="AlphaFoldDB" id="A0A9D6V360"/>
<protein>
    <submittedName>
        <fullName evidence="4">Serine acetyltransferase</fullName>
    </submittedName>
</protein>
<proteinExistence type="predicted"/>
<dbReference type="PANTHER" id="PTHR42811">
    <property type="entry name" value="SERINE ACETYLTRANSFERASE"/>
    <property type="match status" value="1"/>
</dbReference>
<dbReference type="GO" id="GO:0008652">
    <property type="term" value="P:amino acid biosynthetic process"/>
    <property type="evidence" value="ECO:0007669"/>
    <property type="project" value="UniProtKB-KW"/>
</dbReference>